<comment type="similarity">
    <text evidence="4">Belongs to the PyrI family.</text>
</comment>
<dbReference type="PANTHER" id="PTHR35805">
    <property type="entry name" value="ASPARTATE CARBAMOYLTRANSFERASE REGULATORY CHAIN"/>
    <property type="match status" value="1"/>
</dbReference>
<dbReference type="InterPro" id="IPR020545">
    <property type="entry name" value="Asp_carbamoyltransf_reg_N"/>
</dbReference>
<proteinExistence type="inferred from homology"/>
<dbReference type="Pfam" id="PF02748">
    <property type="entry name" value="PyrI_C"/>
    <property type="match status" value="1"/>
</dbReference>
<evidence type="ECO:0000259" key="6">
    <source>
        <dbReference type="Pfam" id="PF02748"/>
    </source>
</evidence>
<organism evidence="7">
    <name type="scientific">uncultured Acetothermia bacterium</name>
    <dbReference type="NCBI Taxonomy" id="236499"/>
    <lineage>
        <taxon>Bacteria</taxon>
        <taxon>Candidatus Bipolaricaulota</taxon>
        <taxon>environmental samples</taxon>
    </lineage>
</organism>
<dbReference type="AlphaFoldDB" id="H5SI61"/>
<feature type="binding site" evidence="4">
    <location>
        <position position="138"/>
    </location>
    <ligand>
        <name>Zn(2+)</name>
        <dbReference type="ChEBI" id="CHEBI:29105"/>
    </ligand>
</feature>
<dbReference type="GO" id="GO:0006221">
    <property type="term" value="P:pyrimidine nucleotide biosynthetic process"/>
    <property type="evidence" value="ECO:0007669"/>
    <property type="project" value="UniProtKB-UniRule"/>
</dbReference>
<dbReference type="Gene3D" id="2.30.30.20">
    <property type="entry name" value="Aspartate carbamoyltransferase regulatory subunit, C-terminal domain"/>
    <property type="match status" value="1"/>
</dbReference>
<feature type="domain" description="Aspartate carbamoyltransferase regulatory subunit N-terminal" evidence="5">
    <location>
        <begin position="6"/>
        <end position="98"/>
    </location>
</feature>
<dbReference type="NCBIfam" id="TIGR00240">
    <property type="entry name" value="ATCase_reg"/>
    <property type="match status" value="1"/>
</dbReference>
<name>H5SI61_9BACT</name>
<feature type="binding site" evidence="4">
    <location>
        <position position="109"/>
    </location>
    <ligand>
        <name>Zn(2+)</name>
        <dbReference type="ChEBI" id="CHEBI:29105"/>
    </ligand>
</feature>
<evidence type="ECO:0000259" key="5">
    <source>
        <dbReference type="Pfam" id="PF01948"/>
    </source>
</evidence>
<keyword evidence="3 4" id="KW-0665">Pyrimidine biosynthesis</keyword>
<keyword evidence="7" id="KW-0808">Transferase</keyword>
<dbReference type="GO" id="GO:0006207">
    <property type="term" value="P:'de novo' pyrimidine nucleobase biosynthetic process"/>
    <property type="evidence" value="ECO:0007669"/>
    <property type="project" value="InterPro"/>
</dbReference>
<feature type="binding site" evidence="4">
    <location>
        <position position="141"/>
    </location>
    <ligand>
        <name>Zn(2+)</name>
        <dbReference type="ChEBI" id="CHEBI:29105"/>
    </ligand>
</feature>
<reference evidence="7" key="1">
    <citation type="journal article" date="2005" name="Environ. Microbiol.">
        <title>Genetic and functional properties of uncultivated thermophilic crenarchaeotes from a subsurface gold mine as revealed by analysis of genome fragments.</title>
        <authorList>
            <person name="Nunoura T."/>
            <person name="Hirayama H."/>
            <person name="Takami H."/>
            <person name="Oida H."/>
            <person name="Nishi S."/>
            <person name="Shimamura S."/>
            <person name="Suzuki Y."/>
            <person name="Inagaki F."/>
            <person name="Takai K."/>
            <person name="Nealson K.H."/>
            <person name="Horikoshi K."/>
        </authorList>
    </citation>
    <scope>NUCLEOTIDE SEQUENCE</scope>
</reference>
<dbReference type="HAMAP" id="MF_00002">
    <property type="entry name" value="Asp_carb_tr_reg"/>
    <property type="match status" value="1"/>
</dbReference>
<evidence type="ECO:0000256" key="3">
    <source>
        <dbReference type="ARBA" id="ARBA00022975"/>
    </source>
</evidence>
<keyword evidence="2 4" id="KW-0862">Zinc</keyword>
<evidence type="ECO:0000256" key="1">
    <source>
        <dbReference type="ARBA" id="ARBA00022723"/>
    </source>
</evidence>
<feature type="binding site" evidence="4">
    <location>
        <position position="114"/>
    </location>
    <ligand>
        <name>Zn(2+)</name>
        <dbReference type="ChEBI" id="CHEBI:29105"/>
    </ligand>
</feature>
<dbReference type="GO" id="GO:0009347">
    <property type="term" value="C:aspartate carbamoyltransferase complex"/>
    <property type="evidence" value="ECO:0007669"/>
    <property type="project" value="InterPro"/>
</dbReference>
<accession>H5SI61</accession>
<comment type="function">
    <text evidence="4">Involved in allosteric regulation of aspartate carbamoyltransferase.</text>
</comment>
<dbReference type="InterPro" id="IPR036793">
    <property type="entry name" value="Asp_carbatrfase_reg_N_sf"/>
</dbReference>
<feature type="domain" description="Aspartate carbamoyltransferase regulatory subunit C-terminal" evidence="6">
    <location>
        <begin position="103"/>
        <end position="145"/>
    </location>
</feature>
<dbReference type="SUPFAM" id="SSF57825">
    <property type="entry name" value="Aspartate carbamoyltransferase, Regulatory-chain, C-terminal domain"/>
    <property type="match status" value="1"/>
</dbReference>
<evidence type="ECO:0000313" key="7">
    <source>
        <dbReference type="EMBL" id="BAL55847.1"/>
    </source>
</evidence>
<reference evidence="7" key="2">
    <citation type="journal article" date="2012" name="PLoS ONE">
        <title>A Deeply Branching Thermophilic Bacterium with an Ancient Acetyl-CoA Pathway Dominates a Subsurface Ecosystem.</title>
        <authorList>
            <person name="Takami H."/>
            <person name="Noguchi H."/>
            <person name="Takaki Y."/>
            <person name="Uchiyama I."/>
            <person name="Toyoda A."/>
            <person name="Nishi S."/>
            <person name="Chee G.-J."/>
            <person name="Arai W."/>
            <person name="Nunoura T."/>
            <person name="Itoh T."/>
            <person name="Hattori M."/>
            <person name="Takai K."/>
        </authorList>
    </citation>
    <scope>NUCLEOTIDE SEQUENCE</scope>
</reference>
<dbReference type="Pfam" id="PF01948">
    <property type="entry name" value="PyrI"/>
    <property type="match status" value="1"/>
</dbReference>
<sequence>MSDGELKVSKIKNGTVIDHIPAGMAPAVLKILGIERGCSDTVIVAMNVKSQRLGLKDMVKVENRALEAATVKKIAIVAPQATVNIIKDMAVAEKIHVELPHELIGIIRCPNRNCITNSSERVVPYLTVESRDPLAMRCHYCESLVEGPAAELLL</sequence>
<comment type="subunit">
    <text evidence="4">Contains catalytic and regulatory chains.</text>
</comment>
<dbReference type="GO" id="GO:0046872">
    <property type="term" value="F:metal ion binding"/>
    <property type="evidence" value="ECO:0007669"/>
    <property type="project" value="UniProtKB-KW"/>
</dbReference>
<dbReference type="EMBL" id="AP011731">
    <property type="protein sequence ID" value="BAL55847.1"/>
    <property type="molecule type" value="Genomic_DNA"/>
</dbReference>
<evidence type="ECO:0000256" key="4">
    <source>
        <dbReference type="HAMAP-Rule" id="MF_00002"/>
    </source>
</evidence>
<comment type="cofactor">
    <cofactor evidence="4">
        <name>Zn(2+)</name>
        <dbReference type="ChEBI" id="CHEBI:29105"/>
    </cofactor>
    <text evidence="4">Binds 1 zinc ion per subunit.</text>
</comment>
<dbReference type="InterPro" id="IPR002801">
    <property type="entry name" value="Asp_carbamoylTrfase_reg"/>
</dbReference>
<evidence type="ECO:0000256" key="2">
    <source>
        <dbReference type="ARBA" id="ARBA00022833"/>
    </source>
</evidence>
<dbReference type="Gene3D" id="3.30.70.140">
    <property type="entry name" value="Aspartate carbamoyltransferase regulatory subunit, N-terminal domain"/>
    <property type="match status" value="1"/>
</dbReference>
<protein>
    <recommendedName>
        <fullName evidence="4">Aspartate carbamoyltransferase regulatory chain</fullName>
    </recommendedName>
</protein>
<dbReference type="InterPro" id="IPR020542">
    <property type="entry name" value="Asp_carbamoyltrfase_reg_C"/>
</dbReference>
<dbReference type="GO" id="GO:0016740">
    <property type="term" value="F:transferase activity"/>
    <property type="evidence" value="ECO:0007669"/>
    <property type="project" value="UniProtKB-KW"/>
</dbReference>
<gene>
    <name evidence="4" type="primary">pyrI</name>
    <name evidence="7" type="ORF">HGMM_F32F05C05</name>
</gene>
<dbReference type="SUPFAM" id="SSF54893">
    <property type="entry name" value="Aspartate carbamoyltransferase, Regulatory-chain, N-terminal domain"/>
    <property type="match status" value="1"/>
</dbReference>
<dbReference type="InterPro" id="IPR036792">
    <property type="entry name" value="Asp_carbatrfase_reg_C_sf"/>
</dbReference>
<keyword evidence="1 4" id="KW-0479">Metal-binding</keyword>
<dbReference type="PANTHER" id="PTHR35805:SF1">
    <property type="entry name" value="ASPARTATE CARBAMOYLTRANSFERASE REGULATORY CHAIN"/>
    <property type="match status" value="1"/>
</dbReference>